<organism evidence="1 2">
    <name type="scientific">Pandoraea terrae</name>
    <dbReference type="NCBI Taxonomy" id="1537710"/>
    <lineage>
        <taxon>Bacteria</taxon>
        <taxon>Pseudomonadati</taxon>
        <taxon>Pseudomonadota</taxon>
        <taxon>Betaproteobacteria</taxon>
        <taxon>Burkholderiales</taxon>
        <taxon>Burkholderiaceae</taxon>
        <taxon>Pandoraea</taxon>
    </lineage>
</organism>
<name>A0A5E4S4X2_9BURK</name>
<dbReference type="Proteomes" id="UP000414233">
    <property type="component" value="Unassembled WGS sequence"/>
</dbReference>
<accession>A0A5E4S4X2</accession>
<dbReference type="OrthoDB" id="8966054at2"/>
<proteinExistence type="predicted"/>
<protein>
    <submittedName>
        <fullName evidence="1">Uncharacterized protein</fullName>
    </submittedName>
</protein>
<evidence type="ECO:0000313" key="1">
    <source>
        <dbReference type="EMBL" id="VVD69772.1"/>
    </source>
</evidence>
<gene>
    <name evidence="1" type="ORF">PTE30175_00507</name>
</gene>
<keyword evidence="2" id="KW-1185">Reference proteome</keyword>
<evidence type="ECO:0000313" key="2">
    <source>
        <dbReference type="Proteomes" id="UP000414233"/>
    </source>
</evidence>
<dbReference type="RefSeq" id="WP_150695485.1">
    <property type="nucleotide sequence ID" value="NZ_CABPRZ010000002.1"/>
</dbReference>
<dbReference type="EMBL" id="CABPRZ010000002">
    <property type="protein sequence ID" value="VVD69772.1"/>
    <property type="molecule type" value="Genomic_DNA"/>
</dbReference>
<sequence>MLETMLPQFPLSEQEAFSETCLRNGLAPDVFTVTAVEEENTGNGADTPLERSVTVRLGKVVREYDGSQGPQWTVDFEDDVQSHIFG</sequence>
<dbReference type="AlphaFoldDB" id="A0A5E4S4X2"/>
<reference evidence="1 2" key="1">
    <citation type="submission" date="2019-08" db="EMBL/GenBank/DDBJ databases">
        <authorList>
            <person name="Peeters C."/>
        </authorList>
    </citation>
    <scope>NUCLEOTIDE SEQUENCE [LARGE SCALE GENOMIC DNA]</scope>
    <source>
        <strain evidence="1 2">LMG 30175</strain>
    </source>
</reference>